<evidence type="ECO:0000256" key="1">
    <source>
        <dbReference type="ARBA" id="ARBA00022723"/>
    </source>
</evidence>
<evidence type="ECO:0000256" key="4">
    <source>
        <dbReference type="PROSITE-ProRule" id="PRU00510"/>
    </source>
</evidence>
<protein>
    <submittedName>
        <fullName evidence="6">DnaK suppressor protein</fullName>
    </submittedName>
</protein>
<keyword evidence="3" id="KW-0862">Zinc</keyword>
<feature type="zinc finger region" description="dksA C4-type" evidence="4">
    <location>
        <begin position="36"/>
        <end position="60"/>
    </location>
</feature>
<dbReference type="GO" id="GO:1900378">
    <property type="term" value="P:positive regulation of secondary metabolite biosynthetic process"/>
    <property type="evidence" value="ECO:0007669"/>
    <property type="project" value="TreeGrafter"/>
</dbReference>
<dbReference type="GO" id="GO:0008270">
    <property type="term" value="F:zinc ion binding"/>
    <property type="evidence" value="ECO:0007669"/>
    <property type="project" value="UniProtKB-KW"/>
</dbReference>
<evidence type="ECO:0000259" key="5">
    <source>
        <dbReference type="Pfam" id="PF01258"/>
    </source>
</evidence>
<dbReference type="Gene3D" id="1.20.120.910">
    <property type="entry name" value="DksA, coiled-coil domain"/>
    <property type="match status" value="1"/>
</dbReference>
<keyword evidence="1" id="KW-0479">Metal-binding</keyword>
<dbReference type="Pfam" id="PF01258">
    <property type="entry name" value="zf-dskA_traR"/>
    <property type="match status" value="1"/>
</dbReference>
<feature type="domain" description="Zinc finger DksA/TraR C4-type" evidence="5">
    <location>
        <begin position="35"/>
        <end position="65"/>
    </location>
</feature>
<evidence type="ECO:0000313" key="6">
    <source>
        <dbReference type="EMBL" id="SUP80433.1"/>
    </source>
</evidence>
<keyword evidence="2" id="KW-0863">Zinc-finger</keyword>
<dbReference type="PROSITE" id="PS51128">
    <property type="entry name" value="ZF_DKSA_2"/>
    <property type="match status" value="1"/>
</dbReference>
<name>A0A0T9M4D3_YERPU</name>
<dbReference type="InterPro" id="IPR012783">
    <property type="entry name" value="Znf_C4_TraR"/>
</dbReference>
<proteinExistence type="predicted"/>
<dbReference type="InterPro" id="IPR000962">
    <property type="entry name" value="Znf_DskA_TraR"/>
</dbReference>
<evidence type="ECO:0000256" key="2">
    <source>
        <dbReference type="ARBA" id="ARBA00022771"/>
    </source>
</evidence>
<dbReference type="NCBIfam" id="TIGR02419">
    <property type="entry name" value="C4_traR_proteo"/>
    <property type="match status" value="1"/>
</dbReference>
<dbReference type="SUPFAM" id="SSF57716">
    <property type="entry name" value="Glucocorticoid receptor-like (DNA-binding domain)"/>
    <property type="match status" value="1"/>
</dbReference>
<dbReference type="Proteomes" id="UP000255087">
    <property type="component" value="Unassembled WGS sequence"/>
</dbReference>
<gene>
    <name evidence="6" type="primary">dksA2</name>
    <name evidence="6" type="ORF">NCTC8580_00488</name>
</gene>
<dbReference type="PANTHER" id="PTHR38777">
    <property type="entry name" value="FELS-2 PROPHAGE PROTEIN"/>
    <property type="match status" value="1"/>
</dbReference>
<dbReference type="RefSeq" id="WP_258840133.1">
    <property type="nucleotide sequence ID" value="NZ_AP031360.1"/>
</dbReference>
<organism evidence="6 7">
    <name type="scientific">Yersinia pseudotuberculosis</name>
    <dbReference type="NCBI Taxonomy" id="633"/>
    <lineage>
        <taxon>Bacteria</taxon>
        <taxon>Pseudomonadati</taxon>
        <taxon>Pseudomonadota</taxon>
        <taxon>Gammaproteobacteria</taxon>
        <taxon>Enterobacterales</taxon>
        <taxon>Yersiniaceae</taxon>
        <taxon>Yersinia</taxon>
    </lineage>
</organism>
<evidence type="ECO:0000313" key="7">
    <source>
        <dbReference type="Proteomes" id="UP000255087"/>
    </source>
</evidence>
<reference evidence="6 7" key="1">
    <citation type="submission" date="2018-06" db="EMBL/GenBank/DDBJ databases">
        <authorList>
            <consortium name="Pathogen Informatics"/>
            <person name="Doyle S."/>
        </authorList>
    </citation>
    <scope>NUCLEOTIDE SEQUENCE [LARGE SCALE GENOMIC DNA]</scope>
    <source>
        <strain evidence="6 7">NCTC8580</strain>
    </source>
</reference>
<sequence>MMPDIIDDAQKVIDLMLKHQIKSVRSQLDAVSALFCQECDESIPEERRLAISGVSHCVECQEILEFYRKTGAGVRGINNV</sequence>
<dbReference type="EMBL" id="UHJC01000001">
    <property type="protein sequence ID" value="SUP80433.1"/>
    <property type="molecule type" value="Genomic_DNA"/>
</dbReference>
<dbReference type="PANTHER" id="PTHR38777:SF1">
    <property type="entry name" value="DNAK SUPPRESSOR PROTEIN"/>
    <property type="match status" value="1"/>
</dbReference>
<accession>A0A0T9M4D3</accession>
<dbReference type="AlphaFoldDB" id="A0A0T9M4D3"/>
<evidence type="ECO:0000256" key="3">
    <source>
        <dbReference type="ARBA" id="ARBA00022833"/>
    </source>
</evidence>